<reference evidence="7" key="1">
    <citation type="journal article" date="2014" name="Int. J. Syst. Evol. Microbiol.">
        <title>Complete genome sequence of Corynebacterium casei LMG S-19264T (=DSM 44701T), isolated from a smear-ripened cheese.</title>
        <authorList>
            <consortium name="US DOE Joint Genome Institute (JGI-PGF)"/>
            <person name="Walter F."/>
            <person name="Albersmeier A."/>
            <person name="Kalinowski J."/>
            <person name="Ruckert C."/>
        </authorList>
    </citation>
    <scope>NUCLEOTIDE SEQUENCE</scope>
    <source>
        <strain evidence="7">CGMCC 1.15958</strain>
    </source>
</reference>
<feature type="domain" description="PKD/Chitinase" evidence="5">
    <location>
        <begin position="968"/>
        <end position="1045"/>
    </location>
</feature>
<dbReference type="GO" id="GO:0016020">
    <property type="term" value="C:membrane"/>
    <property type="evidence" value="ECO:0007669"/>
    <property type="project" value="InterPro"/>
</dbReference>
<dbReference type="InterPro" id="IPR055015">
    <property type="entry name" value="GCX_COOH"/>
</dbReference>
<evidence type="ECO:0000256" key="4">
    <source>
        <dbReference type="SAM" id="SignalP"/>
    </source>
</evidence>
<sequence>MKTIFTQFFNKTFKTLLAFAVVLLMSVHALAQVTATEDFENETTLNNTTPHTFTESGISFFSTTLFQNISTPRFGYSNSTSYIVIANELEGVGLSKSITINNASTSFKINSFAAFISSSKGGSVATNGNVTFVGTLVGGGTATATVNVPSTGTVTTPLTRETNNVVNGLSFTGTALDGVYVTSLAIQTSASVQFVELDHINFTTQAVVTNQFSINDVSQNEGNSGTTNFTFTVTRSNNTAASSVQVQSSNGTATSGSDYTAFPLTTLNFTAGGALTQTVNVVVNGDATVEPDETFIMTLSNPTGGVLLDATGTGTILDDDAINEPFDDETHQTSTFSQSGNNFQTTGKLIVRNAGNFGQGGTSGYAASTEPYAVGNQGSLQITSPGKSFNVISVDLWAASVTGTSPNFTYTPTNCTITFTGTKADGSGTVTHTAAITPSGTNVHSTVLFAGSPFAGVQLSAISFSTPTGIQYLQIDNFKYGTATLTNTQLSIDDVSVIEGTGAGSTTATFTVTRTNNTTAFSVDLASSNGTATAGTDYTAYTTTTLNFTSGGALTQTVNVTILKDASIEPDETFFMTLSNATNGTVFLKQVGTGIIQNDDSVVETFEDETNLATTFSQSGVSFSTSGGFTVRQELPNGSGSSGFFLRSSNTTSVGSKGTFTITTANKAFKLNFIDAWVGTSLTTGATGSITFTGTLLGGGTATATKTVTGSIPYGTGWTQNISFAGTALENVLLTAVQVSTTGSLTVCDIDNFNYTVVNTLPIIEVTDASNNAITNGGAAATANNTDFGGACVTGGIVSKTYTIKNSGLSNLTLSGSPLAVLGGADAGQFSITTQPTSPIAAAGSVTFTVQFDPSSAGVKNATITLTNNDATNSPYIINIKGTGNANPVATITPTPNPVCQNSTLNLSAPAGATTYLWSGNGIVLANANTTTAVPTTTGPQTYGLTATSSTGCTATATVSVTVNAQPSATITPTPNPVCQNSTLNLSAPAGATTYLWSGNGIVLANANTTTAVPTATGSQIYGLTATSSAGCTATSTVSVTVNIQPSAPTSPIATPSTIVISGNTTSLTATGCNSPSTISWYDLSNSTVALANNTPAITATKTFFARCTGTNGCVSSPSTNVTVTYNPCTPLSTSPGNVNITWTGLESTDWNTACNWNPAWVPDLTNNKVLIPNTTNKPVISSSIPDVKTLEVQSGALLTINSGQTLNIRGDGGVNKGLQIVGGTVTNNGTINIESSTNTAVAAYIYLQSGNAVLTNNGTIKINSTDEAIGVGLVSTPATITNSLNGVINIVNGIGVEIALPTDAVNFNNAGTINYDGSVLAFKFLGTTIFTNTGTVNINSGTGIENPAGNTIANNACGKIIMTTGTYTNPGTTTNSGLIQMPNTYSFTNTGTFTNNGVLKANAVSGITNNKVVITNACPIFTLGGSNNYTVNGIFTDAGATTSAGTYVSVGNKFTANNTIPAGSQTLYTKVTDGTCTFTVPFDFNNIKPTSVSISTTNTCVGTSITLSATCTSGTVTWYGSAAGTTQLGTGGTFSYVPSAGTGQSFYAACESTNCNSGRTITSNSVNVYTIPAAPTVTLTSPATVCQPATLNLTASGCAGTITWSDNSTGTSITISVPGTYNVSATCTTNGCTSVSSTGNNGLLIKAKPDAPTITPPTSLSVCSPSSLTLTATGCAGTVTWSQGGSTGTSLTLSAVGTYAVSATCTVNGCTSDASATINGLEIKAKPNAPTITPPTTLVVCSPSTLTLTASGCAGTVTWSQGGSTGANLTLSAAGTYSISATCTVNGCTSDVSTPVTGLEIKAILANPTGVSVNNTNICSGSSITLSASCTSLNTPNIFSQNPSKLTGSEYSKSINASNAAINTVLWYTQATGGTSIGSGSTFNYTPSNTATYYAACSDGTCESARVATGEVTVTTQPIIPTNVSVDKNTICSGESVSLTGNCSIGTITWYNQSTGGTSLGTGSSFSQSPTSNTTYYAACVNDICFSSRVATNQVTVITSPSLPTGTNNPTICNNTTATLTANCSTGNVVWYDSMTGGNIVSTTSPFVTPNLTAPTKYYPLCQNDLTNGSTLVNQTFLYTGAVQTFTVPAGVTSINITAKGAKGADASIGGTGGLGGTATGTLSVTPGQVLNIYVGGKNGFNGGGTGGFNGNTTFGGNSIGNAPNGGGASDVRVGGTALNNRVIVAGGGGGGGQNGTWPGCQVAGPAGNGGNGGGLTALNGTAGTGTPCNCGGGGGNFGAAGTQLAGGNAGNYTGNTACLRNTWTIGANGNLGLGGNGSTTFYNGTGGGGGGGGGYYGGGSGGSGSDTTPGGGGGGGSSYIGGVTNGNVTVGDNADDGQIVFSYNQTQIFTCSSNRVEVSVSINPVTTPTVNAPTQLVVCAPNTLTLTATCISGNVLWSDNSTGTSLTISAVGTYSISAVCVFNGCTSAASNIVTGLEIKSKPNAPTITPPTSLSVCSPSSLTLTASGCAGTVTWSQGGSTGTSLTLSAVGTYAVSATCTVNGCTSDASATVNGLEIKAKPNAPTITPPTTLVVCSPSTLTLTASGCAGMVTWSQGGSTGTSLTLSAVGTYSISATCTVNGCTSDPSTSVNGLEIKAKPNAPTVTPPTSLSVCSPSSLTLSASGCAGTVTWSQGGSTGTSLTLSAVGTYSISATCTANGCTSDASTTVNGLEIKAKPNAPAITPPTTLVVCSPSTLTLTASGCAGTVTWSQGGSTGTSLTLSATGTYAISATCTVNGCTSDASTSVNGLEIKAKPNAPTVTPPTSLSVCSPSSLTLSASGCAGTVTWSQGGSTGTSLTLSAVGTYAVSATCTVNGCTSDASATVNGLEIKAKPNALTITPPTTLVVCSPSTLTLTASGCAGMVTWSPSAATGTSLTLSAVGTYSISATCTVNGCTSDASTTVTGLEIKATPIITATNTGPYTVGQTINLNGTGGGSYSWNGPNNFSSTLSNPTISNTLSVNGGVYTLSVVGTNGCSAIATTNVVINGVDPCDPSRIVDYLYVKAGNPYQPLFPLTNGMIINQMTDQVSILVNPVCPSVTIESFEMNLQGPEMNWNILQNVSPYALFDNFGLDVWGRNFKPGNYTLTVTGYAQDNKGGGVTYGPKIITFTVVGNLATINAPTLSKTAICAGNSVDVTFSTTGTFNGSNQFSVELSDSSGSFAAPILIGTTNTTGTLTCTIPQNTLEGTKYLIRVTSSNQVVVSNPAISQVTVHPLAYNLVSPNNNLTGTNTKKAVNTINASNKVSSPANITYQAGKSIVLSPGFESGAVFKAEIQGCSN</sequence>
<dbReference type="InterPro" id="IPR044023">
    <property type="entry name" value="Ig_7"/>
</dbReference>
<dbReference type="InterPro" id="IPR013783">
    <property type="entry name" value="Ig-like_fold"/>
</dbReference>
<evidence type="ECO:0000259" key="6">
    <source>
        <dbReference type="SMART" id="SM00237"/>
    </source>
</evidence>
<feature type="domain" description="PKD/Chitinase" evidence="5">
    <location>
        <begin position="889"/>
        <end position="966"/>
    </location>
</feature>
<feature type="domain" description="PKD/Chitinase" evidence="5">
    <location>
        <begin position="2911"/>
        <end position="2991"/>
    </location>
</feature>
<dbReference type="Pfam" id="PF03160">
    <property type="entry name" value="Calx-beta"/>
    <property type="match status" value="2"/>
</dbReference>
<feature type="domain" description="PKD/Chitinase" evidence="5">
    <location>
        <begin position="2595"/>
        <end position="2674"/>
    </location>
</feature>
<evidence type="ECO:0000256" key="3">
    <source>
        <dbReference type="ARBA" id="ARBA00022837"/>
    </source>
</evidence>
<dbReference type="Pfam" id="PF19081">
    <property type="entry name" value="Ig_7"/>
    <property type="match status" value="5"/>
</dbReference>
<dbReference type="InterPro" id="IPR006626">
    <property type="entry name" value="PbH1"/>
</dbReference>
<keyword evidence="8" id="KW-1185">Reference proteome</keyword>
<dbReference type="Proteomes" id="UP000609064">
    <property type="component" value="Unassembled WGS sequence"/>
</dbReference>
<evidence type="ECO:0000313" key="7">
    <source>
        <dbReference type="EMBL" id="GGD83830.1"/>
    </source>
</evidence>
<evidence type="ECO:0000256" key="1">
    <source>
        <dbReference type="ARBA" id="ARBA00022729"/>
    </source>
</evidence>
<dbReference type="GO" id="GO:0007154">
    <property type="term" value="P:cell communication"/>
    <property type="evidence" value="ECO:0007669"/>
    <property type="project" value="InterPro"/>
</dbReference>
<feature type="domain" description="PKD/Chitinase" evidence="5">
    <location>
        <begin position="2751"/>
        <end position="2830"/>
    </location>
</feature>
<dbReference type="Gene3D" id="2.60.40.10">
    <property type="entry name" value="Immunoglobulins"/>
    <property type="match status" value="4"/>
</dbReference>
<gene>
    <name evidence="7" type="ORF">GCM10011514_54780</name>
</gene>
<evidence type="ECO:0000259" key="5">
    <source>
        <dbReference type="SMART" id="SM00089"/>
    </source>
</evidence>
<feature type="domain" description="Calx-beta" evidence="6">
    <location>
        <begin position="197"/>
        <end position="300"/>
    </location>
</feature>
<dbReference type="SUPFAM" id="SSF141072">
    <property type="entry name" value="CalX-like"/>
    <property type="match status" value="2"/>
</dbReference>
<evidence type="ECO:0000313" key="8">
    <source>
        <dbReference type="Proteomes" id="UP000609064"/>
    </source>
</evidence>
<dbReference type="InterPro" id="IPR038081">
    <property type="entry name" value="CalX-like_sf"/>
</dbReference>
<dbReference type="InterPro" id="IPR003644">
    <property type="entry name" value="Calx_beta"/>
</dbReference>
<accession>A0A916ZAI0</accession>
<dbReference type="SMART" id="SM00089">
    <property type="entry name" value="PKD"/>
    <property type="match status" value="6"/>
</dbReference>
<comment type="caution">
    <text evidence="7">The sequence shown here is derived from an EMBL/GenBank/DDBJ whole genome shotgun (WGS) entry which is preliminary data.</text>
</comment>
<dbReference type="EMBL" id="BMKK01000025">
    <property type="protein sequence ID" value="GGD83830.1"/>
    <property type="molecule type" value="Genomic_DNA"/>
</dbReference>
<dbReference type="Gene3D" id="2.60.40.2030">
    <property type="match status" value="2"/>
</dbReference>
<organism evidence="7 8">
    <name type="scientific">Emticicia aquatilis</name>
    <dbReference type="NCBI Taxonomy" id="1537369"/>
    <lineage>
        <taxon>Bacteria</taxon>
        <taxon>Pseudomonadati</taxon>
        <taxon>Bacteroidota</taxon>
        <taxon>Cytophagia</taxon>
        <taxon>Cytophagales</taxon>
        <taxon>Leadbetterellaceae</taxon>
        <taxon>Emticicia</taxon>
    </lineage>
</organism>
<evidence type="ECO:0000256" key="2">
    <source>
        <dbReference type="ARBA" id="ARBA00022737"/>
    </source>
</evidence>
<feature type="domain" description="PKD/Chitinase" evidence="5">
    <location>
        <begin position="1643"/>
        <end position="1724"/>
    </location>
</feature>
<feature type="signal peptide" evidence="4">
    <location>
        <begin position="1"/>
        <end position="31"/>
    </location>
</feature>
<protein>
    <recommendedName>
        <fullName evidence="9">Choice-of-anchor D domain-containing protein</fullName>
    </recommendedName>
</protein>
<dbReference type="NCBIfam" id="NF045639">
    <property type="entry name" value="GCX_COOH"/>
    <property type="match status" value="1"/>
</dbReference>
<keyword evidence="3" id="KW-0106">Calcium</keyword>
<name>A0A916ZAI0_9BACT</name>
<dbReference type="SMART" id="SM00710">
    <property type="entry name" value="PbH1"/>
    <property type="match status" value="9"/>
</dbReference>
<dbReference type="InterPro" id="IPR022409">
    <property type="entry name" value="PKD/Chitinase_dom"/>
</dbReference>
<evidence type="ECO:0008006" key="9">
    <source>
        <dbReference type="Google" id="ProtNLM"/>
    </source>
</evidence>
<reference evidence="7" key="2">
    <citation type="submission" date="2020-09" db="EMBL/GenBank/DDBJ databases">
        <authorList>
            <person name="Sun Q."/>
            <person name="Zhou Y."/>
        </authorList>
    </citation>
    <scope>NUCLEOTIDE SEQUENCE</scope>
    <source>
        <strain evidence="7">CGMCC 1.15958</strain>
    </source>
</reference>
<dbReference type="SMART" id="SM00237">
    <property type="entry name" value="Calx_beta"/>
    <property type="match status" value="2"/>
</dbReference>
<feature type="chain" id="PRO_5036811539" description="Choice-of-anchor D domain-containing protein" evidence="4">
    <location>
        <begin position="32"/>
        <end position="3279"/>
    </location>
</feature>
<keyword evidence="1 4" id="KW-0732">Signal</keyword>
<feature type="domain" description="Calx-beta" evidence="6">
    <location>
        <begin position="485"/>
        <end position="579"/>
    </location>
</feature>
<dbReference type="RefSeq" id="WP_188771618.1">
    <property type="nucleotide sequence ID" value="NZ_BMKK01000025.1"/>
</dbReference>
<keyword evidence="2" id="KW-0677">Repeat</keyword>
<proteinExistence type="predicted"/>